<dbReference type="Proteomes" id="UP001595969">
    <property type="component" value="Unassembled WGS sequence"/>
</dbReference>
<gene>
    <name evidence="3" type="ORF">ACFO5I_10190</name>
</gene>
<dbReference type="PANTHER" id="PTHR38133:SF1">
    <property type="entry name" value="SLR1429 PROTEIN"/>
    <property type="match status" value="1"/>
</dbReference>
<name>A0ABV9MVQ7_9ENTE</name>
<keyword evidence="1" id="KW-0863">Zinc-finger</keyword>
<dbReference type="InterPro" id="IPR007527">
    <property type="entry name" value="Znf_SWIM"/>
</dbReference>
<dbReference type="RefSeq" id="WP_204654890.1">
    <property type="nucleotide sequence ID" value="NZ_JAFBFD010000043.1"/>
</dbReference>
<keyword evidence="4" id="KW-1185">Reference proteome</keyword>
<keyword evidence="1" id="KW-0479">Metal-binding</keyword>
<evidence type="ECO:0000259" key="2">
    <source>
        <dbReference type="PROSITE" id="PS50966"/>
    </source>
</evidence>
<dbReference type="EMBL" id="JBHSGS010000056">
    <property type="protein sequence ID" value="MFC4720096.1"/>
    <property type="molecule type" value="Genomic_DNA"/>
</dbReference>
<evidence type="ECO:0000256" key="1">
    <source>
        <dbReference type="PROSITE-ProRule" id="PRU00325"/>
    </source>
</evidence>
<evidence type="ECO:0000313" key="3">
    <source>
        <dbReference type="EMBL" id="MFC4720096.1"/>
    </source>
</evidence>
<dbReference type="PROSITE" id="PS50966">
    <property type="entry name" value="ZF_SWIM"/>
    <property type="match status" value="1"/>
</dbReference>
<comment type="caution">
    <text evidence="3">The sequence shown here is derived from an EMBL/GenBank/DDBJ whole genome shotgun (WGS) entry which is preliminary data.</text>
</comment>
<proteinExistence type="predicted"/>
<keyword evidence="1" id="KW-0862">Zinc</keyword>
<sequence>MSYGGFPAYVSAAEKQAKARKKQQTYLKKHPNAQPITLTGSKIAHSFWGKAWCDNLKYYADYDNRIGRGRSYIKNGFVFDLHITKGQIKGVVNGSGNKIYQVTIIIDPITDNRLIEQIGGHFDSLEELSQGQFPKTLAEAFLTKENGLFPNINEIQLGCTCPDWAAMCKHVSAILYAVGAKLDLDPLLLFELRGIDTNALIKKSVAEKMASLLKNAQSATSNRIIEDDAIVSEFGL</sequence>
<dbReference type="PANTHER" id="PTHR38133">
    <property type="entry name" value="SLR1429 PROTEIN"/>
    <property type="match status" value="1"/>
</dbReference>
<reference evidence="4" key="1">
    <citation type="journal article" date="2019" name="Int. J. Syst. Evol. Microbiol.">
        <title>The Global Catalogue of Microorganisms (GCM) 10K type strain sequencing project: providing services to taxonomists for standard genome sequencing and annotation.</title>
        <authorList>
            <consortium name="The Broad Institute Genomics Platform"/>
            <consortium name="The Broad Institute Genome Sequencing Center for Infectious Disease"/>
            <person name="Wu L."/>
            <person name="Ma J."/>
        </authorList>
    </citation>
    <scope>NUCLEOTIDE SEQUENCE [LARGE SCALE GENOMIC DNA]</scope>
    <source>
        <strain evidence="4">CGMCC 1.19032</strain>
    </source>
</reference>
<protein>
    <recommendedName>
        <fullName evidence="2">SWIM-type domain-containing protein</fullName>
    </recommendedName>
</protein>
<evidence type="ECO:0000313" key="4">
    <source>
        <dbReference type="Proteomes" id="UP001595969"/>
    </source>
</evidence>
<accession>A0ABV9MVQ7</accession>
<organism evidence="3 4">
    <name type="scientific">Enterococcus lemanii</name>
    <dbReference type="NCBI Taxonomy" id="1159752"/>
    <lineage>
        <taxon>Bacteria</taxon>
        <taxon>Bacillati</taxon>
        <taxon>Bacillota</taxon>
        <taxon>Bacilli</taxon>
        <taxon>Lactobacillales</taxon>
        <taxon>Enterococcaceae</taxon>
        <taxon>Enterococcus</taxon>
    </lineage>
</organism>
<feature type="domain" description="SWIM-type" evidence="2">
    <location>
        <begin position="144"/>
        <end position="179"/>
    </location>
</feature>